<organism evidence="1">
    <name type="scientific">marine sediment metagenome</name>
    <dbReference type="NCBI Taxonomy" id="412755"/>
    <lineage>
        <taxon>unclassified sequences</taxon>
        <taxon>metagenomes</taxon>
        <taxon>ecological metagenomes</taxon>
    </lineage>
</organism>
<dbReference type="PANTHER" id="PTHR37953">
    <property type="entry name" value="UPF0127 PROTEIN MJ1496"/>
    <property type="match status" value="1"/>
</dbReference>
<reference evidence="1" key="1">
    <citation type="journal article" date="2014" name="Front. Microbiol.">
        <title>High frequency of phylogenetically diverse reductive dehalogenase-homologous genes in deep subseafloor sedimentary metagenomes.</title>
        <authorList>
            <person name="Kawai M."/>
            <person name="Futagami T."/>
            <person name="Toyoda A."/>
            <person name="Takaki Y."/>
            <person name="Nishi S."/>
            <person name="Hori S."/>
            <person name="Arai W."/>
            <person name="Tsubouchi T."/>
            <person name="Morono Y."/>
            <person name="Uchiyama I."/>
            <person name="Ito T."/>
            <person name="Fujiyama A."/>
            <person name="Inagaki F."/>
            <person name="Takami H."/>
        </authorList>
    </citation>
    <scope>NUCLEOTIDE SEQUENCE</scope>
    <source>
        <strain evidence="1">Expedition CK06-06</strain>
    </source>
</reference>
<dbReference type="InterPro" id="IPR038695">
    <property type="entry name" value="Saro_0823-like_sf"/>
</dbReference>
<gene>
    <name evidence="1" type="ORF">S12H4_04035</name>
</gene>
<dbReference type="EMBL" id="BARW01001197">
    <property type="protein sequence ID" value="GAI72451.1"/>
    <property type="molecule type" value="Genomic_DNA"/>
</dbReference>
<dbReference type="Pfam" id="PF02643">
    <property type="entry name" value="DUF192"/>
    <property type="match status" value="1"/>
</dbReference>
<dbReference type="InterPro" id="IPR003795">
    <property type="entry name" value="DUF192"/>
</dbReference>
<dbReference type="PANTHER" id="PTHR37953:SF1">
    <property type="entry name" value="UPF0127 PROTEIN MJ1496"/>
    <property type="match status" value="1"/>
</dbReference>
<protein>
    <submittedName>
        <fullName evidence="1">Uncharacterized protein</fullName>
    </submittedName>
</protein>
<accession>X1RZX4</accession>
<dbReference type="Gene3D" id="2.60.120.1140">
    <property type="entry name" value="Protein of unknown function DUF192"/>
    <property type="match status" value="1"/>
</dbReference>
<sequence length="112" mass="11820">MYGEGKMTGQAAVTVNENQWEVSIATTYAELTTGLRGVSALAVGTGMLFVLPSAQTVSVDTTGMNFAIDIIFIANNTVIDIARNIQPGYLVTEETECDNFLEVNANAAAGPE</sequence>
<proteinExistence type="predicted"/>
<evidence type="ECO:0000313" key="1">
    <source>
        <dbReference type="EMBL" id="GAI72451.1"/>
    </source>
</evidence>
<comment type="caution">
    <text evidence="1">The sequence shown here is derived from an EMBL/GenBank/DDBJ whole genome shotgun (WGS) entry which is preliminary data.</text>
</comment>
<name>X1RZX4_9ZZZZ</name>
<dbReference type="AlphaFoldDB" id="X1RZX4"/>